<evidence type="ECO:0000256" key="4">
    <source>
        <dbReference type="ARBA" id="ARBA00023136"/>
    </source>
</evidence>
<keyword evidence="2 7" id="KW-0812">Transmembrane</keyword>
<sequence length="589" mass="64441">MAVVSQCSHETKAPDAATTSHGQGTSPPADLEKTPRDLYTGSENSQPDRLDHVEHALPTRQLLLAYLAIFVMMFVHELASGIFRTLNPYVTSAFYRHSLTATTTVVSSVVSAVIKLPFAKLIGIWGRMQGLALMVASLLIGIILMASCRNVETYCAAQVFYTVGFYGIRFSIIVFISDTTAIRNRAFLIGFTGSPVIATLWAFGPATDRILATVGFRWGFGLWAPVYVAVCAPVFAVFYLTQKRLGSSLQGDSVPAGRDSVSSRTWLQTVVHYCKIFDLAGVLIIATALSFLLLAVSIYSHQADEWRSPLIICLLVFGGLLIPTFAFYERYLAPVTFIPWSLFTNKTVIASNIMVLTLQAAEMLSHAYFYSLLIVVFRQSITHATYITNIYYIGSTVSSLMLGIILRRFGRIKYFALCVGVPLVMLGVGLMIKFRTAESHIGYIILCQIFVAFGGGILYPLEHITLMAVSDHEHVPALLAVESAFAETGKGIGYALAGAIWTGMFKDRLVGYLPQAEQSQVDEIYGSINVQSSYPAGSPGFEAIAHAYGDTQRAILITSVGILVATLASTACWKDIDVKKMKQLRDRAL</sequence>
<name>A0A9W8QTU0_9HYPO</name>
<dbReference type="PANTHER" id="PTHR23501">
    <property type="entry name" value="MAJOR FACILITATOR SUPERFAMILY"/>
    <property type="match status" value="1"/>
</dbReference>
<evidence type="ECO:0000256" key="1">
    <source>
        <dbReference type="ARBA" id="ARBA00004141"/>
    </source>
</evidence>
<feature type="transmembrane region" description="Helical" evidence="7">
    <location>
        <begin position="390"/>
        <end position="407"/>
    </location>
</feature>
<dbReference type="SUPFAM" id="SSF103473">
    <property type="entry name" value="MFS general substrate transporter"/>
    <property type="match status" value="1"/>
</dbReference>
<dbReference type="AlphaFoldDB" id="A0A9W8QTU0"/>
<evidence type="ECO:0000256" key="3">
    <source>
        <dbReference type="ARBA" id="ARBA00022989"/>
    </source>
</evidence>
<dbReference type="GO" id="GO:0022857">
    <property type="term" value="F:transmembrane transporter activity"/>
    <property type="evidence" value="ECO:0007669"/>
    <property type="project" value="InterPro"/>
</dbReference>
<feature type="transmembrane region" description="Helical" evidence="7">
    <location>
        <begin position="306"/>
        <end position="328"/>
    </location>
</feature>
<comment type="subcellular location">
    <subcellularLocation>
        <location evidence="1">Membrane</location>
        <topology evidence="1">Multi-pass membrane protein</topology>
    </subcellularLocation>
</comment>
<reference evidence="8" key="1">
    <citation type="submission" date="2022-09" db="EMBL/GenBank/DDBJ databases">
        <title>Fusarium specimens isolated from Avocado Roots.</title>
        <authorList>
            <person name="Stajich J."/>
            <person name="Roper C."/>
            <person name="Heimlech-Rivalta G."/>
        </authorList>
    </citation>
    <scope>NUCLEOTIDE SEQUENCE</scope>
    <source>
        <strain evidence="8">A02</strain>
    </source>
</reference>
<feature type="transmembrane region" description="Helical" evidence="7">
    <location>
        <begin position="440"/>
        <end position="461"/>
    </location>
</feature>
<feature type="compositionally biased region" description="Polar residues" evidence="6">
    <location>
        <begin position="17"/>
        <end position="26"/>
    </location>
</feature>
<proteinExistence type="predicted"/>
<dbReference type="InterPro" id="IPR036259">
    <property type="entry name" value="MFS_trans_sf"/>
</dbReference>
<feature type="region of interest" description="Disordered" evidence="6">
    <location>
        <begin position="1"/>
        <end position="50"/>
    </location>
</feature>
<evidence type="ECO:0000256" key="5">
    <source>
        <dbReference type="ARBA" id="ARBA00023180"/>
    </source>
</evidence>
<evidence type="ECO:0000256" key="7">
    <source>
        <dbReference type="SAM" id="Phobius"/>
    </source>
</evidence>
<feature type="transmembrane region" description="Helical" evidence="7">
    <location>
        <begin position="63"/>
        <end position="83"/>
    </location>
</feature>
<dbReference type="PANTHER" id="PTHR23501:SF3">
    <property type="entry name" value="MAJOR FACILITATOR SUPERFAMILY (MFS) PROFILE DOMAIN-CONTAINING PROTEIN"/>
    <property type="match status" value="1"/>
</dbReference>
<keyword evidence="5" id="KW-0325">Glycoprotein</keyword>
<keyword evidence="4 7" id="KW-0472">Membrane</keyword>
<feature type="transmembrane region" description="Helical" evidence="7">
    <location>
        <begin position="276"/>
        <end position="300"/>
    </location>
</feature>
<gene>
    <name evidence="8" type="ORF">NW755_013559</name>
</gene>
<feature type="transmembrane region" description="Helical" evidence="7">
    <location>
        <begin position="349"/>
        <end position="370"/>
    </location>
</feature>
<dbReference type="EMBL" id="JAOQAV010000086">
    <property type="protein sequence ID" value="KAJ4177949.1"/>
    <property type="molecule type" value="Genomic_DNA"/>
</dbReference>
<dbReference type="GO" id="GO:0005886">
    <property type="term" value="C:plasma membrane"/>
    <property type="evidence" value="ECO:0007669"/>
    <property type="project" value="TreeGrafter"/>
</dbReference>
<evidence type="ECO:0000256" key="2">
    <source>
        <dbReference type="ARBA" id="ARBA00022692"/>
    </source>
</evidence>
<feature type="transmembrane region" description="Helical" evidence="7">
    <location>
        <begin position="414"/>
        <end position="434"/>
    </location>
</feature>
<feature type="transmembrane region" description="Helical" evidence="7">
    <location>
        <begin position="130"/>
        <end position="147"/>
    </location>
</feature>
<dbReference type="InterPro" id="IPR011701">
    <property type="entry name" value="MFS"/>
</dbReference>
<organism evidence="8 9">
    <name type="scientific">Fusarium falciforme</name>
    <dbReference type="NCBI Taxonomy" id="195108"/>
    <lineage>
        <taxon>Eukaryota</taxon>
        <taxon>Fungi</taxon>
        <taxon>Dikarya</taxon>
        <taxon>Ascomycota</taxon>
        <taxon>Pezizomycotina</taxon>
        <taxon>Sordariomycetes</taxon>
        <taxon>Hypocreomycetidae</taxon>
        <taxon>Hypocreales</taxon>
        <taxon>Nectriaceae</taxon>
        <taxon>Fusarium</taxon>
        <taxon>Fusarium solani species complex</taxon>
    </lineage>
</organism>
<keyword evidence="9" id="KW-1185">Reference proteome</keyword>
<feature type="transmembrane region" description="Helical" evidence="7">
    <location>
        <begin position="159"/>
        <end position="177"/>
    </location>
</feature>
<evidence type="ECO:0000313" key="9">
    <source>
        <dbReference type="Proteomes" id="UP001152087"/>
    </source>
</evidence>
<evidence type="ECO:0000313" key="8">
    <source>
        <dbReference type="EMBL" id="KAJ4177949.1"/>
    </source>
</evidence>
<keyword evidence="3 7" id="KW-1133">Transmembrane helix</keyword>
<comment type="caution">
    <text evidence="8">The sequence shown here is derived from an EMBL/GenBank/DDBJ whole genome shotgun (WGS) entry which is preliminary data.</text>
</comment>
<protein>
    <recommendedName>
        <fullName evidence="10">Major facilitator superfamily (MFS) profile domain-containing protein</fullName>
    </recommendedName>
</protein>
<evidence type="ECO:0000256" key="6">
    <source>
        <dbReference type="SAM" id="MobiDB-lite"/>
    </source>
</evidence>
<accession>A0A9W8QTU0</accession>
<evidence type="ECO:0008006" key="10">
    <source>
        <dbReference type="Google" id="ProtNLM"/>
    </source>
</evidence>
<dbReference type="Pfam" id="PF07690">
    <property type="entry name" value="MFS_1"/>
    <property type="match status" value="1"/>
</dbReference>
<dbReference type="Gene3D" id="1.20.1250.20">
    <property type="entry name" value="MFS general substrate transporter like domains"/>
    <property type="match status" value="2"/>
</dbReference>
<dbReference type="Proteomes" id="UP001152087">
    <property type="component" value="Unassembled WGS sequence"/>
</dbReference>
<feature type="transmembrane region" description="Helical" evidence="7">
    <location>
        <begin position="216"/>
        <end position="240"/>
    </location>
</feature>
<feature type="transmembrane region" description="Helical" evidence="7">
    <location>
        <begin position="186"/>
        <end position="204"/>
    </location>
</feature>